<keyword evidence="1" id="KW-0812">Transmembrane</keyword>
<keyword evidence="1" id="KW-0472">Membrane</keyword>
<keyword evidence="1" id="KW-1133">Transmembrane helix</keyword>
<name>A0A9X2B9X5_9SPHI</name>
<evidence type="ECO:0000256" key="1">
    <source>
        <dbReference type="SAM" id="Phobius"/>
    </source>
</evidence>
<keyword evidence="3" id="KW-1185">Reference proteome</keyword>
<evidence type="ECO:0000313" key="2">
    <source>
        <dbReference type="EMBL" id="MCJ8210210.1"/>
    </source>
</evidence>
<dbReference type="RefSeq" id="WP_245130047.1">
    <property type="nucleotide sequence ID" value="NZ_JALJEJ010000004.1"/>
</dbReference>
<dbReference type="EMBL" id="JALJEJ010000004">
    <property type="protein sequence ID" value="MCJ8210210.1"/>
    <property type="molecule type" value="Genomic_DNA"/>
</dbReference>
<feature type="transmembrane region" description="Helical" evidence="1">
    <location>
        <begin position="56"/>
        <end position="73"/>
    </location>
</feature>
<feature type="transmembrane region" description="Helical" evidence="1">
    <location>
        <begin position="93"/>
        <end position="114"/>
    </location>
</feature>
<organism evidence="2 3">
    <name type="scientific">Mucilaginibacter straminoryzae</name>
    <dbReference type="NCBI Taxonomy" id="2932774"/>
    <lineage>
        <taxon>Bacteria</taxon>
        <taxon>Pseudomonadati</taxon>
        <taxon>Bacteroidota</taxon>
        <taxon>Sphingobacteriia</taxon>
        <taxon>Sphingobacteriales</taxon>
        <taxon>Sphingobacteriaceae</taxon>
        <taxon>Mucilaginibacter</taxon>
    </lineage>
</organism>
<proteinExistence type="predicted"/>
<reference evidence="2" key="1">
    <citation type="submission" date="2022-04" db="EMBL/GenBank/DDBJ databases">
        <title>Mucilaginibacter sp. RS28 isolated from freshwater.</title>
        <authorList>
            <person name="Ko S.-R."/>
        </authorList>
    </citation>
    <scope>NUCLEOTIDE SEQUENCE</scope>
    <source>
        <strain evidence="2">RS28</strain>
    </source>
</reference>
<sequence length="151" mass="17648">MEFQDQEDYNNQQEDNYVEIYSRRAIFWFSLIFTPIFGGIMMMLNLRWSGYKTPAWIVLLFSFAYYLLENLLLKSYLPSVVDFQKVTPQNATTLLGIMLAANLIGALVLIFYFYRKYFPEKDYYPRSIAGPLLVAFLLFILQLFLVGGAGR</sequence>
<accession>A0A9X2B9X5</accession>
<dbReference type="AlphaFoldDB" id="A0A9X2B9X5"/>
<evidence type="ECO:0000313" key="3">
    <source>
        <dbReference type="Proteomes" id="UP001139450"/>
    </source>
</evidence>
<feature type="transmembrane region" description="Helical" evidence="1">
    <location>
        <begin position="126"/>
        <end position="145"/>
    </location>
</feature>
<dbReference type="Proteomes" id="UP001139450">
    <property type="component" value="Unassembled WGS sequence"/>
</dbReference>
<protein>
    <submittedName>
        <fullName evidence="2">Uncharacterized protein</fullName>
    </submittedName>
</protein>
<feature type="transmembrane region" description="Helical" evidence="1">
    <location>
        <begin position="25"/>
        <end position="44"/>
    </location>
</feature>
<gene>
    <name evidence="2" type="ORF">MUY27_10850</name>
</gene>
<comment type="caution">
    <text evidence="2">The sequence shown here is derived from an EMBL/GenBank/DDBJ whole genome shotgun (WGS) entry which is preliminary data.</text>
</comment>